<keyword evidence="9" id="KW-1185">Reference proteome</keyword>
<dbReference type="HAMAP" id="MF_01326_B">
    <property type="entry name" value="Ribosomal_uL24_B"/>
    <property type="match status" value="1"/>
</dbReference>
<dbReference type="Pfam" id="PF00467">
    <property type="entry name" value="KOW"/>
    <property type="match status" value="1"/>
</dbReference>
<dbReference type="InterPro" id="IPR057264">
    <property type="entry name" value="Ribosomal_uL24_C"/>
</dbReference>
<dbReference type="EnsemblMetazoa" id="CLYHEMT011629.1">
    <property type="protein sequence ID" value="CLYHEMP011629.1"/>
    <property type="gene ID" value="CLYHEMG011629"/>
</dbReference>
<dbReference type="PANTHER" id="PTHR12903">
    <property type="entry name" value="MITOCHONDRIAL RIBOSOMAL PROTEIN L24"/>
    <property type="match status" value="1"/>
</dbReference>
<accession>A0A7M5V8F7</accession>
<dbReference type="GO" id="GO:0003723">
    <property type="term" value="F:RNA binding"/>
    <property type="evidence" value="ECO:0007669"/>
    <property type="project" value="InterPro"/>
</dbReference>
<dbReference type="GO" id="GO:0006412">
    <property type="term" value="P:translation"/>
    <property type="evidence" value="ECO:0007669"/>
    <property type="project" value="InterPro"/>
</dbReference>
<dbReference type="GO" id="GO:0003735">
    <property type="term" value="F:structural constituent of ribosome"/>
    <property type="evidence" value="ECO:0007669"/>
    <property type="project" value="InterPro"/>
</dbReference>
<dbReference type="Gene3D" id="2.30.30.30">
    <property type="match status" value="1"/>
</dbReference>
<comment type="similarity">
    <text evidence="1 6">Belongs to the universal ribosomal protein uL24 family.</text>
</comment>
<organism evidence="8 9">
    <name type="scientific">Clytia hemisphaerica</name>
    <dbReference type="NCBI Taxonomy" id="252671"/>
    <lineage>
        <taxon>Eukaryota</taxon>
        <taxon>Metazoa</taxon>
        <taxon>Cnidaria</taxon>
        <taxon>Hydrozoa</taxon>
        <taxon>Hydroidolina</taxon>
        <taxon>Leptothecata</taxon>
        <taxon>Obeliida</taxon>
        <taxon>Clytiidae</taxon>
        <taxon>Clytia</taxon>
    </lineage>
</organism>
<dbReference type="InterPro" id="IPR005824">
    <property type="entry name" value="KOW"/>
</dbReference>
<evidence type="ECO:0000256" key="5">
    <source>
        <dbReference type="ARBA" id="ARBA00035357"/>
    </source>
</evidence>
<proteinExistence type="inferred from homology"/>
<dbReference type="Pfam" id="PF17136">
    <property type="entry name" value="ribosomal_L24"/>
    <property type="match status" value="1"/>
</dbReference>
<dbReference type="GO" id="GO:1990904">
    <property type="term" value="C:ribonucleoprotein complex"/>
    <property type="evidence" value="ECO:0007669"/>
    <property type="project" value="UniProtKB-KW"/>
</dbReference>
<dbReference type="SUPFAM" id="SSF50104">
    <property type="entry name" value="Translation proteins SH3-like domain"/>
    <property type="match status" value="1"/>
</dbReference>
<protein>
    <recommendedName>
        <fullName evidence="4">Large ribosomal subunit protein uL24m</fullName>
    </recommendedName>
    <alternativeName>
        <fullName evidence="5">39S ribosomal protein L24, mitochondrial</fullName>
    </alternativeName>
</protein>
<dbReference type="GO" id="GO:0005840">
    <property type="term" value="C:ribosome"/>
    <property type="evidence" value="ECO:0007669"/>
    <property type="project" value="UniProtKB-KW"/>
</dbReference>
<dbReference type="RefSeq" id="XP_066930127.1">
    <property type="nucleotide sequence ID" value="XM_067074026.1"/>
</dbReference>
<keyword evidence="3 6" id="KW-0687">Ribonucleoprotein</keyword>
<dbReference type="Proteomes" id="UP000594262">
    <property type="component" value="Unplaced"/>
</dbReference>
<evidence type="ECO:0000313" key="9">
    <source>
        <dbReference type="Proteomes" id="UP000594262"/>
    </source>
</evidence>
<reference evidence="8" key="1">
    <citation type="submission" date="2021-01" db="UniProtKB">
        <authorList>
            <consortium name="EnsemblMetazoa"/>
        </authorList>
    </citation>
    <scope>IDENTIFICATION</scope>
</reference>
<name>A0A7M5V8F7_9CNID</name>
<evidence type="ECO:0000313" key="8">
    <source>
        <dbReference type="EnsemblMetazoa" id="CLYHEMP011629.1"/>
    </source>
</evidence>
<evidence type="ECO:0000256" key="2">
    <source>
        <dbReference type="ARBA" id="ARBA00022980"/>
    </source>
</evidence>
<feature type="domain" description="KOW" evidence="7">
    <location>
        <begin position="64"/>
        <end position="91"/>
    </location>
</feature>
<dbReference type="SMART" id="SM00739">
    <property type="entry name" value="KOW"/>
    <property type="match status" value="1"/>
</dbReference>
<dbReference type="InterPro" id="IPR041988">
    <property type="entry name" value="Ribosomal_uL24_KOW"/>
</dbReference>
<dbReference type="AlphaFoldDB" id="A0A7M5V8F7"/>
<evidence type="ECO:0000256" key="6">
    <source>
        <dbReference type="RuleBase" id="RU003477"/>
    </source>
</evidence>
<sequence length="268" mass="30774">MPRIPRLERMFVKPNNSWSRFPKRPLPFRMAEWETKEHKGEVLRVTKIKPPCQIPPIKPIKDWHIVRGDLVEILVGPDKGKQGKVRAVARKKNQLKVIGLNCSDNFMPDMGDGEPGFMLNEEPLHYTEVKLVDPATGKPADTIYKFNEEGLKVRVCKESGRVIPKPPGERTDWKSRSAVKEGDLDTKSDAVQQYTYVPSLLLFHEEIMKEMNIPMSVPKRGLERRDLIFMEIESEAFGERPLESSQDQASENSDFGTFGKIAQKLKFW</sequence>
<evidence type="ECO:0000256" key="3">
    <source>
        <dbReference type="ARBA" id="ARBA00023274"/>
    </source>
</evidence>
<evidence type="ECO:0000259" key="7">
    <source>
        <dbReference type="SMART" id="SM00739"/>
    </source>
</evidence>
<dbReference type="NCBIfam" id="TIGR01079">
    <property type="entry name" value="rplX_bact"/>
    <property type="match status" value="1"/>
</dbReference>
<dbReference type="InterPro" id="IPR014722">
    <property type="entry name" value="Rib_uL2_dom2"/>
</dbReference>
<dbReference type="GeneID" id="136817703"/>
<keyword evidence="2 6" id="KW-0689">Ribosomal protein</keyword>
<dbReference type="InterPro" id="IPR003256">
    <property type="entry name" value="Ribosomal_uL24"/>
</dbReference>
<evidence type="ECO:0000256" key="4">
    <source>
        <dbReference type="ARBA" id="ARBA00035283"/>
    </source>
</evidence>
<dbReference type="CDD" id="cd06089">
    <property type="entry name" value="KOW_RPL26"/>
    <property type="match status" value="1"/>
</dbReference>
<dbReference type="InterPro" id="IPR005825">
    <property type="entry name" value="Ribosomal_uL24_CS"/>
</dbReference>
<dbReference type="InterPro" id="IPR008991">
    <property type="entry name" value="Translation_prot_SH3-like_sf"/>
</dbReference>
<dbReference type="OrthoDB" id="359154at2759"/>
<dbReference type="PROSITE" id="PS01108">
    <property type="entry name" value="RIBOSOMAL_L24"/>
    <property type="match status" value="1"/>
</dbReference>
<evidence type="ECO:0000256" key="1">
    <source>
        <dbReference type="ARBA" id="ARBA00010618"/>
    </source>
</evidence>